<dbReference type="KEGG" id="ptru:123499123"/>
<evidence type="ECO:0000259" key="8">
    <source>
        <dbReference type="PROSITE" id="PS50207"/>
    </source>
</evidence>
<dbReference type="RefSeq" id="XP_045102694.1">
    <property type="nucleotide sequence ID" value="XM_045246759.1"/>
</dbReference>
<evidence type="ECO:0000256" key="4">
    <source>
        <dbReference type="ARBA" id="ARBA00022807"/>
    </source>
</evidence>
<dbReference type="PANTHER" id="PTHR10454:SF232">
    <property type="entry name" value="AT03047P-RELATED"/>
    <property type="match status" value="1"/>
</dbReference>
<proteinExistence type="evidence at transcript level"/>
<dbReference type="InterPro" id="IPR016129">
    <property type="entry name" value="Caspase_his_AS"/>
</dbReference>
<reference evidence="10" key="1">
    <citation type="submission" date="2018-01" db="EMBL/GenBank/DDBJ databases">
        <authorList>
            <person name="Wang L."/>
            <person name="Ren X.Y."/>
            <person name="Song L."/>
        </authorList>
    </citation>
    <scope>NUCLEOTIDE SEQUENCE</scope>
</reference>
<evidence type="ECO:0000256" key="1">
    <source>
        <dbReference type="ARBA" id="ARBA00010134"/>
    </source>
</evidence>
<dbReference type="PROSITE" id="PS01121">
    <property type="entry name" value="CASPASE_HIS"/>
    <property type="match status" value="1"/>
</dbReference>
<sequence length="348" mass="39931">MASRSAEITSVTENDIDQNCPLHEDSSLEAMQISNLDDNDGGKCSTIQREQSAPPGNTVPDDSDAHWMGWGRPMTDVRPQAVMSVGRDADFYKMDHKKRGQAIIFVYNQFDMDLQPRACAEHDAHITKSTFAHLGFEVKEHWNLTKRDFLKTLERVSSEDHHNSDCLVVVFMSHGNVDNNKEFLCTRDAKVDTEELWKTFTADKCPSLAGKPKLFFIQACRGDNIDKGVKMKQFRALSVQTDSLKHKEDYIIPLHADMLMMWASYPGMFAFKSSRNDIKGSVFIHFLSKVLRQDGRTCDLFTLLLRVTREVATRYESYSPDNYLLHQNKQTPYMVSTLMRKLVFPVWE</sequence>
<dbReference type="SMART" id="SM00115">
    <property type="entry name" value="CASc"/>
    <property type="match status" value="1"/>
</dbReference>
<dbReference type="PROSITE" id="PS01122">
    <property type="entry name" value="CASPASE_CYS"/>
    <property type="match status" value="1"/>
</dbReference>
<feature type="compositionally biased region" description="Polar residues" evidence="7">
    <location>
        <begin position="1"/>
        <end position="13"/>
    </location>
</feature>
<dbReference type="Pfam" id="PF00656">
    <property type="entry name" value="Peptidase_C14"/>
    <property type="match status" value="1"/>
</dbReference>
<keyword evidence="2" id="KW-0645">Protease</keyword>
<keyword evidence="4" id="KW-0788">Thiol protease</keyword>
<dbReference type="SUPFAM" id="SSF52129">
    <property type="entry name" value="Caspase-like"/>
    <property type="match status" value="1"/>
</dbReference>
<feature type="domain" description="Caspase family p10" evidence="8">
    <location>
        <begin position="248"/>
        <end position="344"/>
    </location>
</feature>
<accession>A0A3G2SGQ2</accession>
<keyword evidence="3" id="KW-0378">Hydrolase</keyword>
<comment type="similarity">
    <text evidence="1 6">Belongs to the peptidase C14A family.</text>
</comment>
<evidence type="ECO:0000259" key="9">
    <source>
        <dbReference type="PROSITE" id="PS50208"/>
    </source>
</evidence>
<evidence type="ECO:0000256" key="3">
    <source>
        <dbReference type="ARBA" id="ARBA00022801"/>
    </source>
</evidence>
<feature type="region of interest" description="Disordered" evidence="7">
    <location>
        <begin position="37"/>
        <end position="62"/>
    </location>
</feature>
<dbReference type="InterPro" id="IPR001309">
    <property type="entry name" value="Pept_C14_p20"/>
</dbReference>
<dbReference type="InterPro" id="IPR029030">
    <property type="entry name" value="Caspase-like_dom_sf"/>
</dbReference>
<dbReference type="PROSITE" id="PS50208">
    <property type="entry name" value="CASPASE_P20"/>
    <property type="match status" value="1"/>
</dbReference>
<dbReference type="GO" id="GO:0006508">
    <property type="term" value="P:proteolysis"/>
    <property type="evidence" value="ECO:0007669"/>
    <property type="project" value="UniProtKB-KW"/>
</dbReference>
<dbReference type="OrthoDB" id="6116485at2759"/>
<keyword evidence="5" id="KW-0865">Zymogen</keyword>
<dbReference type="InterPro" id="IPR015917">
    <property type="entry name" value="Pept_C14A"/>
</dbReference>
<dbReference type="InterPro" id="IPR011600">
    <property type="entry name" value="Pept_C14_caspase"/>
</dbReference>
<evidence type="ECO:0000256" key="7">
    <source>
        <dbReference type="SAM" id="MobiDB-lite"/>
    </source>
</evidence>
<dbReference type="PROSITE" id="PS50207">
    <property type="entry name" value="CASPASE_P10"/>
    <property type="match status" value="1"/>
</dbReference>
<name>A0A3G2SGQ2_PORTR</name>
<dbReference type="GO" id="GO:0043525">
    <property type="term" value="P:positive regulation of neuron apoptotic process"/>
    <property type="evidence" value="ECO:0007669"/>
    <property type="project" value="TreeGrafter"/>
</dbReference>
<feature type="region of interest" description="Disordered" evidence="7">
    <location>
        <begin position="1"/>
        <end position="21"/>
    </location>
</feature>
<dbReference type="PRINTS" id="PR00376">
    <property type="entry name" value="IL1BCENZYME"/>
</dbReference>
<protein>
    <submittedName>
        <fullName evidence="10">Caspase</fullName>
    </submittedName>
</protein>
<evidence type="ECO:0000256" key="5">
    <source>
        <dbReference type="ARBA" id="ARBA00023145"/>
    </source>
</evidence>
<dbReference type="AlphaFoldDB" id="A0A3G2SGQ2"/>
<feature type="domain" description="Caspase family p20" evidence="9">
    <location>
        <begin position="98"/>
        <end position="224"/>
    </location>
</feature>
<evidence type="ECO:0000313" key="10">
    <source>
        <dbReference type="EMBL" id="AYO46919.1"/>
    </source>
</evidence>
<evidence type="ECO:0000256" key="6">
    <source>
        <dbReference type="RuleBase" id="RU003971"/>
    </source>
</evidence>
<dbReference type="InterPro" id="IPR002138">
    <property type="entry name" value="Pept_C14_p10"/>
</dbReference>
<feature type="compositionally biased region" description="Polar residues" evidence="7">
    <location>
        <begin position="45"/>
        <end position="55"/>
    </location>
</feature>
<dbReference type="GeneID" id="123499123"/>
<dbReference type="GO" id="GO:0004197">
    <property type="term" value="F:cysteine-type endopeptidase activity"/>
    <property type="evidence" value="ECO:0007669"/>
    <property type="project" value="InterPro"/>
</dbReference>
<evidence type="ECO:0000256" key="2">
    <source>
        <dbReference type="ARBA" id="ARBA00022670"/>
    </source>
</evidence>
<organism evidence="10">
    <name type="scientific">Portunus trituberculatus</name>
    <name type="common">Swimming crab</name>
    <name type="synonym">Neptunus trituberculatus</name>
    <dbReference type="NCBI Taxonomy" id="210409"/>
    <lineage>
        <taxon>Eukaryota</taxon>
        <taxon>Metazoa</taxon>
        <taxon>Ecdysozoa</taxon>
        <taxon>Arthropoda</taxon>
        <taxon>Crustacea</taxon>
        <taxon>Multicrustacea</taxon>
        <taxon>Malacostraca</taxon>
        <taxon>Eumalacostraca</taxon>
        <taxon>Eucarida</taxon>
        <taxon>Decapoda</taxon>
        <taxon>Pleocyemata</taxon>
        <taxon>Brachyura</taxon>
        <taxon>Eubrachyura</taxon>
        <taxon>Portunoidea</taxon>
        <taxon>Portunidae</taxon>
        <taxon>Portuninae</taxon>
        <taxon>Portunus</taxon>
    </lineage>
</organism>
<dbReference type="GO" id="GO:0006915">
    <property type="term" value="P:apoptotic process"/>
    <property type="evidence" value="ECO:0007669"/>
    <property type="project" value="TreeGrafter"/>
</dbReference>
<dbReference type="EMBL" id="MG787101">
    <property type="protein sequence ID" value="AYO46919.1"/>
    <property type="molecule type" value="mRNA"/>
</dbReference>
<dbReference type="InterPro" id="IPR002398">
    <property type="entry name" value="Pept_C14"/>
</dbReference>
<dbReference type="InterPro" id="IPR033139">
    <property type="entry name" value="Caspase_cys_AS"/>
</dbReference>
<dbReference type="GO" id="GO:0005737">
    <property type="term" value="C:cytoplasm"/>
    <property type="evidence" value="ECO:0007669"/>
    <property type="project" value="TreeGrafter"/>
</dbReference>
<dbReference type="CDD" id="cd00032">
    <property type="entry name" value="CASc"/>
    <property type="match status" value="1"/>
</dbReference>
<dbReference type="PANTHER" id="PTHR10454">
    <property type="entry name" value="CASPASE"/>
    <property type="match status" value="1"/>
</dbReference>
<dbReference type="Gene3D" id="3.40.50.1460">
    <property type="match status" value="1"/>
</dbReference>